<keyword evidence="8" id="KW-1185">Reference proteome</keyword>
<feature type="binding site" evidence="5">
    <location>
        <position position="24"/>
    </location>
    <ligand>
        <name>substrate</name>
    </ligand>
</feature>
<feature type="region of interest" description="Disordered" evidence="7">
    <location>
        <begin position="42"/>
        <end position="61"/>
    </location>
</feature>
<dbReference type="AlphaFoldDB" id="A0A6P5M691"/>
<sequence>MWLPVVRLWHLNEQHCGGLTGLNKAETAAEDGETQVKIWRRSQDIPPPPMKPDHPFYGNNSKERRYADLTEDQGPSCERLKDTIAWAVPFWNEEIIPQIKEGKCILIAAHGNSLGGIVKHLEGLSEEAIMELNLSTGIPIVYELDKTLKPIKPMQFFWDKKTVSNGDCGSPRQGQEVKAGCQHMPAVTRSFPSHCLHHIFPHLLHTVTITLGITTHSCRWGTDGSFSHFFLPISDQLFSLLLPFPSITLVRMSPGWFCSGRTWLGIRDGDIV</sequence>
<dbReference type="InterPro" id="IPR013078">
    <property type="entry name" value="His_Pase_superF_clade-1"/>
</dbReference>
<evidence type="ECO:0000256" key="1">
    <source>
        <dbReference type="ARBA" id="ARBA00006717"/>
    </source>
</evidence>
<dbReference type="EC" id="5.4.2.11" evidence="2"/>
<dbReference type="Gene3D" id="3.40.50.1240">
    <property type="entry name" value="Phosphoglycerate mutase-like"/>
    <property type="match status" value="1"/>
</dbReference>
<dbReference type="InterPro" id="IPR029033">
    <property type="entry name" value="His_PPase_superfam"/>
</dbReference>
<dbReference type="InParanoid" id="A0A6P5M691"/>
<evidence type="ECO:0000256" key="7">
    <source>
        <dbReference type="SAM" id="MobiDB-lite"/>
    </source>
</evidence>
<evidence type="ECO:0000256" key="3">
    <source>
        <dbReference type="ARBA" id="ARBA00023152"/>
    </source>
</evidence>
<dbReference type="CDD" id="cd07067">
    <property type="entry name" value="HP_PGM_like"/>
    <property type="match status" value="1"/>
</dbReference>
<keyword evidence="4" id="KW-0413">Isomerase</keyword>
<dbReference type="PANTHER" id="PTHR11931">
    <property type="entry name" value="PHOSPHOGLYCERATE MUTASE"/>
    <property type="match status" value="1"/>
</dbReference>
<dbReference type="Proteomes" id="UP000515140">
    <property type="component" value="Unplaced"/>
</dbReference>
<feature type="binding site" evidence="5">
    <location>
        <begin position="111"/>
        <end position="112"/>
    </location>
    <ligand>
        <name>substrate</name>
    </ligand>
</feature>
<organism evidence="8 9">
    <name type="scientific">Phascolarctos cinereus</name>
    <name type="common">Koala</name>
    <dbReference type="NCBI Taxonomy" id="38626"/>
    <lineage>
        <taxon>Eukaryota</taxon>
        <taxon>Metazoa</taxon>
        <taxon>Chordata</taxon>
        <taxon>Craniata</taxon>
        <taxon>Vertebrata</taxon>
        <taxon>Euteleostomi</taxon>
        <taxon>Mammalia</taxon>
        <taxon>Metatheria</taxon>
        <taxon>Diprotodontia</taxon>
        <taxon>Phascolarctidae</taxon>
        <taxon>Phascolarctos</taxon>
    </lineage>
</organism>
<reference evidence="9" key="1">
    <citation type="submission" date="2025-08" db="UniProtKB">
        <authorList>
            <consortium name="RefSeq"/>
        </authorList>
    </citation>
    <scope>IDENTIFICATION</scope>
    <source>
        <tissue evidence="9">Spleen</tissue>
    </source>
</reference>
<keyword evidence="3" id="KW-0324">Glycolysis</keyword>
<name>A0A6P5M691_PHACI</name>
<comment type="similarity">
    <text evidence="1">Belongs to the phosphoglycerate mutase family. BPG-dependent PGAM subfamily.</text>
</comment>
<feature type="binding site" evidence="5">
    <location>
        <begin position="40"/>
        <end position="41"/>
    </location>
    <ligand>
        <name>substrate</name>
    </ligand>
</feature>
<dbReference type="GO" id="GO:0004619">
    <property type="term" value="F:phosphoglycerate mutase activity"/>
    <property type="evidence" value="ECO:0007669"/>
    <property type="project" value="UniProtKB-EC"/>
</dbReference>
<evidence type="ECO:0000256" key="2">
    <source>
        <dbReference type="ARBA" id="ARBA00012028"/>
    </source>
</evidence>
<dbReference type="InterPro" id="IPR005952">
    <property type="entry name" value="Phosphogly_mut1"/>
</dbReference>
<evidence type="ECO:0000256" key="4">
    <source>
        <dbReference type="ARBA" id="ARBA00023235"/>
    </source>
</evidence>
<dbReference type="KEGG" id="pcw:110223952"/>
<evidence type="ECO:0000313" key="9">
    <source>
        <dbReference type="RefSeq" id="XP_020865393.1"/>
    </source>
</evidence>
<dbReference type="RefSeq" id="XP_020865393.1">
    <property type="nucleotide sequence ID" value="XM_021009734.1"/>
</dbReference>
<dbReference type="NCBIfam" id="TIGR01258">
    <property type="entry name" value="pgm_1"/>
    <property type="match status" value="1"/>
</dbReference>
<dbReference type="GO" id="GO:0006096">
    <property type="term" value="P:glycolytic process"/>
    <property type="evidence" value="ECO:0007669"/>
    <property type="project" value="UniProtKB-KW"/>
</dbReference>
<evidence type="ECO:0000256" key="6">
    <source>
        <dbReference type="PIRSR" id="PIRSR613078-3"/>
    </source>
</evidence>
<dbReference type="GeneID" id="110223952"/>
<evidence type="ECO:0000256" key="5">
    <source>
        <dbReference type="PIRSR" id="PIRSR613078-2"/>
    </source>
</evidence>
<protein>
    <recommendedName>
        <fullName evidence="2">phosphoglycerate mutase (2,3-diphosphoglycerate-dependent)</fullName>
        <ecNumber evidence="2">5.4.2.11</ecNumber>
    </recommendedName>
</protein>
<evidence type="ECO:0000313" key="8">
    <source>
        <dbReference type="Proteomes" id="UP000515140"/>
    </source>
</evidence>
<feature type="site" description="Transition state stabilizer" evidence="6">
    <location>
        <position position="110"/>
    </location>
</feature>
<accession>A0A6P5M691</accession>
<proteinExistence type="inferred from homology"/>
<gene>
    <name evidence="9" type="primary">LOC110223952</name>
</gene>
<dbReference type="SUPFAM" id="SSF53254">
    <property type="entry name" value="Phosphoglycerate mutase-like"/>
    <property type="match status" value="1"/>
</dbReference>